<proteinExistence type="inferred from homology"/>
<dbReference type="EMBL" id="MH795132">
    <property type="protein sequence ID" value="AYO28724.1"/>
    <property type="molecule type" value="Genomic_DNA"/>
</dbReference>
<dbReference type="GO" id="GO:0006412">
    <property type="term" value="P:translation"/>
    <property type="evidence" value="ECO:0007669"/>
    <property type="project" value="InterPro"/>
</dbReference>
<protein>
    <submittedName>
        <fullName evidence="4">Ribosomal protein L29</fullName>
    </submittedName>
</protein>
<dbReference type="InterPro" id="IPR036049">
    <property type="entry name" value="Ribosomal_uL29_sf"/>
</dbReference>
<dbReference type="InterPro" id="IPR001854">
    <property type="entry name" value="Ribosomal_uL29"/>
</dbReference>
<dbReference type="GO" id="GO:0003735">
    <property type="term" value="F:structural constituent of ribosome"/>
    <property type="evidence" value="ECO:0007669"/>
    <property type="project" value="InterPro"/>
</dbReference>
<dbReference type="InterPro" id="IPR018254">
    <property type="entry name" value="Ribosomal_uL29_CS"/>
</dbReference>
<geneLocation type="plastid" evidence="4"/>
<dbReference type="SUPFAM" id="SSF46561">
    <property type="entry name" value="Ribosomal protein L29 (L29p)"/>
    <property type="match status" value="1"/>
</dbReference>
<evidence type="ECO:0000256" key="3">
    <source>
        <dbReference type="ARBA" id="ARBA00023274"/>
    </source>
</evidence>
<gene>
    <name evidence="4" type="primary">rpl29</name>
</gene>
<dbReference type="NCBIfam" id="TIGR00012">
    <property type="entry name" value="L29"/>
    <property type="match status" value="1"/>
</dbReference>
<dbReference type="AlphaFoldDB" id="A0A3G2R045"/>
<dbReference type="Pfam" id="PF00831">
    <property type="entry name" value="Ribosomal_L29"/>
    <property type="match status" value="1"/>
</dbReference>
<organism evidence="4">
    <name type="scientific">Neotessella volvocina</name>
    <dbReference type="NCBI Taxonomy" id="52559"/>
    <lineage>
        <taxon>Eukaryota</taxon>
        <taxon>Sar</taxon>
        <taxon>Stramenopiles</taxon>
        <taxon>Ochrophyta</taxon>
        <taxon>Synurophyceae</taxon>
        <taxon>Synurales</taxon>
        <taxon>Neotessellaceae</taxon>
        <taxon>Neotessella</taxon>
    </lineage>
</organism>
<dbReference type="GO" id="GO:0005840">
    <property type="term" value="C:ribosome"/>
    <property type="evidence" value="ECO:0007669"/>
    <property type="project" value="UniProtKB-KW"/>
</dbReference>
<reference evidence="4" key="1">
    <citation type="submission" date="2018-08" db="EMBL/GenBank/DDBJ databases">
        <title>Comparative Plastid Genomics of Synurophyceae: Evolutionary Evidence of Lateral Gene Transfer and Inverted Repeat Dynamics.</title>
        <authorList>
            <person name="Kim J.I."/>
            <person name="Shin H."/>
            <person name="Skaloud P."/>
            <person name="Jung J."/>
            <person name="Yoon H.S."/>
            <person name="Archibald J.M."/>
            <person name="Shin W."/>
        </authorList>
    </citation>
    <scope>NUCLEOTIDE SEQUENCE</scope>
    <source>
        <strain evidence="4">CCMP1781</strain>
    </source>
</reference>
<accession>A0A3G2R045</accession>
<evidence type="ECO:0000256" key="2">
    <source>
        <dbReference type="ARBA" id="ARBA00022980"/>
    </source>
</evidence>
<keyword evidence="2 4" id="KW-0689">Ribosomal protein</keyword>
<dbReference type="PROSITE" id="PS00579">
    <property type="entry name" value="RIBOSOMAL_L29"/>
    <property type="match status" value="1"/>
</dbReference>
<comment type="similarity">
    <text evidence="1">Belongs to the universal ribosomal protein uL29 family.</text>
</comment>
<evidence type="ECO:0000256" key="1">
    <source>
        <dbReference type="ARBA" id="ARBA00009254"/>
    </source>
</evidence>
<evidence type="ECO:0000313" key="4">
    <source>
        <dbReference type="EMBL" id="AYO28724.1"/>
    </source>
</evidence>
<keyword evidence="4" id="KW-0934">Plastid</keyword>
<dbReference type="GO" id="GO:1990904">
    <property type="term" value="C:ribonucleoprotein complex"/>
    <property type="evidence" value="ECO:0007669"/>
    <property type="project" value="UniProtKB-KW"/>
</dbReference>
<dbReference type="Gene3D" id="1.10.287.310">
    <property type="match status" value="1"/>
</dbReference>
<keyword evidence="3" id="KW-0687">Ribonucleoprotein</keyword>
<sequence length="69" mass="8209">MSLPKYSELKALSNIVDIEKEIFLYSKNLFDLKLKRATNQVTQPHNFKHLKRRLAQLKFHKSCLLRIPN</sequence>
<name>A0A3G2R045_9STRA</name>